<organism evidence="3 4">
    <name type="scientific">Ancylostoma ceylanicum</name>
    <dbReference type="NCBI Taxonomy" id="53326"/>
    <lineage>
        <taxon>Eukaryota</taxon>
        <taxon>Metazoa</taxon>
        <taxon>Ecdysozoa</taxon>
        <taxon>Nematoda</taxon>
        <taxon>Chromadorea</taxon>
        <taxon>Rhabditida</taxon>
        <taxon>Rhabditina</taxon>
        <taxon>Rhabditomorpha</taxon>
        <taxon>Strongyloidea</taxon>
        <taxon>Ancylostomatidae</taxon>
        <taxon>Ancylostomatinae</taxon>
        <taxon>Ancylostoma</taxon>
    </lineage>
</organism>
<feature type="coiled-coil region" evidence="1">
    <location>
        <begin position="64"/>
        <end position="112"/>
    </location>
</feature>
<accession>A0A016RXD3</accession>
<name>A0A016RXD3_9BILA</name>
<dbReference type="Proteomes" id="UP000024635">
    <property type="component" value="Unassembled WGS sequence"/>
</dbReference>
<dbReference type="STRING" id="53326.A0A016RXD3"/>
<keyword evidence="4" id="KW-1185">Reference proteome</keyword>
<keyword evidence="1" id="KW-0175">Coiled coil</keyword>
<gene>
    <name evidence="3" type="primary">Acey_s0345.g3116</name>
    <name evidence="3" type="ORF">Y032_0345g3116</name>
</gene>
<proteinExistence type="predicted"/>
<evidence type="ECO:0000256" key="1">
    <source>
        <dbReference type="SAM" id="Coils"/>
    </source>
</evidence>
<sequence>MLECGRRVDFRCATYVSGVGRGMSSAARPSSGGGGGGIRGFFSKLRKPSDQFMQVQVGSRTFEAQELQKLIPQLEEAIQRKDQQLKAQQGTVENHIRRIAELEAEVTSLQQTRSAHGR</sequence>
<dbReference type="OrthoDB" id="5820051at2759"/>
<evidence type="ECO:0000313" key="3">
    <source>
        <dbReference type="EMBL" id="EYB83003.1"/>
    </source>
</evidence>
<feature type="region of interest" description="Disordered" evidence="2">
    <location>
        <begin position="21"/>
        <end position="40"/>
    </location>
</feature>
<evidence type="ECO:0000313" key="4">
    <source>
        <dbReference type="Proteomes" id="UP000024635"/>
    </source>
</evidence>
<comment type="caution">
    <text evidence="3">The sequence shown here is derived from an EMBL/GenBank/DDBJ whole genome shotgun (WGS) entry which is preliminary data.</text>
</comment>
<protein>
    <submittedName>
        <fullName evidence="3">Uncharacterized protein</fullName>
    </submittedName>
</protein>
<dbReference type="EMBL" id="JARK01001681">
    <property type="protein sequence ID" value="EYB83003.1"/>
    <property type="molecule type" value="Genomic_DNA"/>
</dbReference>
<reference evidence="4" key="1">
    <citation type="journal article" date="2015" name="Nat. Genet.">
        <title>The genome and transcriptome of the zoonotic hookworm Ancylostoma ceylanicum identify infection-specific gene families.</title>
        <authorList>
            <person name="Schwarz E.M."/>
            <person name="Hu Y."/>
            <person name="Antoshechkin I."/>
            <person name="Miller M.M."/>
            <person name="Sternberg P.W."/>
            <person name="Aroian R.V."/>
        </authorList>
    </citation>
    <scope>NUCLEOTIDE SEQUENCE</scope>
    <source>
        <strain evidence="4">HY135</strain>
    </source>
</reference>
<evidence type="ECO:0000256" key="2">
    <source>
        <dbReference type="SAM" id="MobiDB-lite"/>
    </source>
</evidence>
<dbReference type="AlphaFoldDB" id="A0A016RXD3"/>